<keyword evidence="1" id="KW-0472">Membrane</keyword>
<organism evidence="2 3">
    <name type="scientific">Strigops habroptila</name>
    <name type="common">Kakapo</name>
    <dbReference type="NCBI Taxonomy" id="2489341"/>
    <lineage>
        <taxon>Eukaryota</taxon>
        <taxon>Metazoa</taxon>
        <taxon>Chordata</taxon>
        <taxon>Craniata</taxon>
        <taxon>Vertebrata</taxon>
        <taxon>Euteleostomi</taxon>
        <taxon>Archelosauria</taxon>
        <taxon>Archosauria</taxon>
        <taxon>Dinosauria</taxon>
        <taxon>Saurischia</taxon>
        <taxon>Theropoda</taxon>
        <taxon>Coelurosauria</taxon>
        <taxon>Aves</taxon>
        <taxon>Neognathae</taxon>
        <taxon>Neoaves</taxon>
        <taxon>Telluraves</taxon>
        <taxon>Australaves</taxon>
        <taxon>Psittaciformes</taxon>
        <taxon>Psittacidae</taxon>
        <taxon>Strigops</taxon>
    </lineage>
</organism>
<name>A0A672VE65_STRHB</name>
<evidence type="ECO:0000313" key="3">
    <source>
        <dbReference type="Proteomes" id="UP000472266"/>
    </source>
</evidence>
<dbReference type="Proteomes" id="UP000472266">
    <property type="component" value="Chromosome 3"/>
</dbReference>
<proteinExistence type="predicted"/>
<dbReference type="AlphaFoldDB" id="A0A672VE65"/>
<dbReference type="Ensembl" id="ENSSHBT00005029468.1">
    <property type="protein sequence ID" value="ENSSHBP00005024768.1"/>
    <property type="gene ID" value="ENSSHBG00005020612.1"/>
</dbReference>
<protein>
    <submittedName>
        <fullName evidence="2">Uncharacterized protein</fullName>
    </submittedName>
</protein>
<reference evidence="2 3" key="1">
    <citation type="submission" date="2019-11" db="EMBL/GenBank/DDBJ databases">
        <title>Strigops habroptila (kakapo) genome, bStrHab1, primary haplotype, v2.</title>
        <authorList>
            <person name="Jarvis E.D."/>
            <person name="Howard J."/>
            <person name="Rhie A."/>
            <person name="Phillippy A."/>
            <person name="Korlach J."/>
            <person name="Digby A."/>
            <person name="Iorns D."/>
            <person name="Eason D."/>
            <person name="Robertson B."/>
            <person name="Raemaekers T."/>
            <person name="Howe K."/>
            <person name="Lewin H."/>
            <person name="Damas J."/>
            <person name="Hastie A."/>
            <person name="Tracey A."/>
            <person name="Chow W."/>
            <person name="Fedrigo O."/>
        </authorList>
    </citation>
    <scope>NUCLEOTIDE SEQUENCE [LARGE SCALE GENOMIC DNA]</scope>
</reference>
<keyword evidence="3" id="KW-1185">Reference proteome</keyword>
<keyword evidence="1" id="KW-0812">Transmembrane</keyword>
<reference evidence="2" key="2">
    <citation type="submission" date="2025-08" db="UniProtKB">
        <authorList>
            <consortium name="Ensembl"/>
        </authorList>
    </citation>
    <scope>IDENTIFICATION</scope>
</reference>
<accession>A0A672VE65</accession>
<evidence type="ECO:0000313" key="2">
    <source>
        <dbReference type="Ensembl" id="ENSSHBP00005024768.1"/>
    </source>
</evidence>
<feature type="transmembrane region" description="Helical" evidence="1">
    <location>
        <begin position="42"/>
        <end position="67"/>
    </location>
</feature>
<keyword evidence="1" id="KW-1133">Transmembrane helix</keyword>
<reference evidence="2" key="3">
    <citation type="submission" date="2025-09" db="UniProtKB">
        <authorList>
            <consortium name="Ensembl"/>
        </authorList>
    </citation>
    <scope>IDENTIFICATION</scope>
</reference>
<feature type="transmembrane region" description="Helical" evidence="1">
    <location>
        <begin position="12"/>
        <end position="36"/>
    </location>
</feature>
<sequence length="69" mass="7804">SSPLFLSSSPLLSPLLSSFLPSFILPSHFLFFYSSFSLNYDLILFSLLIIYFNFTLLGFFCLIGISLHS</sequence>
<dbReference type="InParanoid" id="A0A672VE65"/>
<evidence type="ECO:0000256" key="1">
    <source>
        <dbReference type="SAM" id="Phobius"/>
    </source>
</evidence>